<feature type="chain" id="PRO_5009643210" evidence="4">
    <location>
        <begin position="21"/>
        <end position="430"/>
    </location>
</feature>
<evidence type="ECO:0000256" key="2">
    <source>
        <dbReference type="ARBA" id="ARBA00022448"/>
    </source>
</evidence>
<name>A0A1J7BE04_9ACTN</name>
<dbReference type="PANTHER" id="PTHR30061:SF50">
    <property type="entry name" value="MALTOSE_MALTODEXTRIN-BINDING PERIPLASMIC PROTEIN"/>
    <property type="match status" value="1"/>
</dbReference>
<dbReference type="Gene3D" id="3.40.190.10">
    <property type="entry name" value="Periplasmic binding protein-like II"/>
    <property type="match status" value="2"/>
</dbReference>
<dbReference type="Pfam" id="PF01547">
    <property type="entry name" value="SBP_bac_1"/>
    <property type="match status" value="1"/>
</dbReference>
<protein>
    <submittedName>
        <fullName evidence="5">Sugar ABC transporter substrate-binding protein</fullName>
    </submittedName>
</protein>
<keyword evidence="6" id="KW-1185">Reference proteome</keyword>
<dbReference type="GO" id="GO:0015768">
    <property type="term" value="P:maltose transport"/>
    <property type="evidence" value="ECO:0007669"/>
    <property type="project" value="TreeGrafter"/>
</dbReference>
<evidence type="ECO:0000313" key="5">
    <source>
        <dbReference type="EMBL" id="OIV36862.1"/>
    </source>
</evidence>
<gene>
    <name evidence="5" type="ORF">BIV57_13965</name>
</gene>
<reference evidence="5 6" key="1">
    <citation type="submission" date="2016-10" db="EMBL/GenBank/DDBJ databases">
        <title>Genome sequence of Streptomyces gilvigriseus MUSC 26.</title>
        <authorList>
            <person name="Lee L.-H."/>
            <person name="Ser H.-L."/>
        </authorList>
    </citation>
    <scope>NUCLEOTIDE SEQUENCE [LARGE SCALE GENOMIC DNA]</scope>
    <source>
        <strain evidence="5 6">MUSC 26</strain>
    </source>
</reference>
<dbReference type="EMBL" id="MLCF01000071">
    <property type="protein sequence ID" value="OIV36862.1"/>
    <property type="molecule type" value="Genomic_DNA"/>
</dbReference>
<feature type="signal peptide" evidence="4">
    <location>
        <begin position="1"/>
        <end position="20"/>
    </location>
</feature>
<evidence type="ECO:0000256" key="1">
    <source>
        <dbReference type="ARBA" id="ARBA00008520"/>
    </source>
</evidence>
<keyword evidence="2" id="KW-0813">Transport</keyword>
<dbReference type="GO" id="GO:0055052">
    <property type="term" value="C:ATP-binding cassette (ABC) transporter complex, substrate-binding subunit-containing"/>
    <property type="evidence" value="ECO:0007669"/>
    <property type="project" value="TreeGrafter"/>
</dbReference>
<evidence type="ECO:0000256" key="3">
    <source>
        <dbReference type="ARBA" id="ARBA00022729"/>
    </source>
</evidence>
<dbReference type="SUPFAM" id="SSF53850">
    <property type="entry name" value="Periplasmic binding protein-like II"/>
    <property type="match status" value="1"/>
</dbReference>
<dbReference type="Proteomes" id="UP000243342">
    <property type="component" value="Unassembled WGS sequence"/>
</dbReference>
<evidence type="ECO:0000256" key="4">
    <source>
        <dbReference type="SAM" id="SignalP"/>
    </source>
</evidence>
<dbReference type="OrthoDB" id="9795467at2"/>
<dbReference type="GO" id="GO:0042956">
    <property type="term" value="P:maltodextrin transmembrane transport"/>
    <property type="evidence" value="ECO:0007669"/>
    <property type="project" value="TreeGrafter"/>
</dbReference>
<evidence type="ECO:0000313" key="6">
    <source>
        <dbReference type="Proteomes" id="UP000243342"/>
    </source>
</evidence>
<dbReference type="AlphaFoldDB" id="A0A1J7BE04"/>
<sequence length="430" mass="44850">MRRALIAAATLSALALTATACGSSGSGAGSTAAKNPGQVSGTITYWDTSDAKNEAPAYKALIKQFEAKYPKIKVQYQNVAFASVEAKFKSAAQSGKGAPDVVRTDVGLISEYASLGYAQKLDGTAALSDKGDFAPGAWGTTQYKGATYGIPQVTDTLGLLYNKALFKKAGIAKPPTTWDAFIADAKQLKARAGVDGTYLNPDPYFMLPFLFGEGADLADPAKKQITVNSPAAVKAATTAKKVADEASAKIDFANSYNNMQAMFKTGKVGMVIQGPWSTADDYSGSAFTDKANLGIAPVPAGSTGKGQAPTGGHDLVVYAGSKHLDASYLFTKFMTSSASEAFIAEKNGTLPGRTSAYTPTVLKQPSIAGFQAVLPTARARVALPQVGSLFTPLGQDYTKILQGQESPQAGLDHSAAEFKKLLPSDFTIAK</sequence>
<accession>A0A1J7BE04</accession>
<dbReference type="GO" id="GO:1901982">
    <property type="term" value="F:maltose binding"/>
    <property type="evidence" value="ECO:0007669"/>
    <property type="project" value="TreeGrafter"/>
</dbReference>
<keyword evidence="3 4" id="KW-0732">Signal</keyword>
<proteinExistence type="inferred from homology"/>
<organism evidence="5 6">
    <name type="scientific">Mangrovactinospora gilvigrisea</name>
    <dbReference type="NCBI Taxonomy" id="1428644"/>
    <lineage>
        <taxon>Bacteria</taxon>
        <taxon>Bacillati</taxon>
        <taxon>Actinomycetota</taxon>
        <taxon>Actinomycetes</taxon>
        <taxon>Kitasatosporales</taxon>
        <taxon>Streptomycetaceae</taxon>
        <taxon>Mangrovactinospora</taxon>
    </lineage>
</organism>
<comment type="similarity">
    <text evidence="1">Belongs to the bacterial solute-binding protein 1 family.</text>
</comment>
<dbReference type="STRING" id="1428644.BIV57_13965"/>
<dbReference type="InterPro" id="IPR006059">
    <property type="entry name" value="SBP"/>
</dbReference>
<comment type="caution">
    <text evidence="5">The sequence shown here is derived from an EMBL/GenBank/DDBJ whole genome shotgun (WGS) entry which is preliminary data.</text>
</comment>
<dbReference type="PROSITE" id="PS51257">
    <property type="entry name" value="PROKAR_LIPOPROTEIN"/>
    <property type="match status" value="1"/>
</dbReference>
<dbReference type="PANTHER" id="PTHR30061">
    <property type="entry name" value="MALTOSE-BINDING PERIPLASMIC PROTEIN"/>
    <property type="match status" value="1"/>
</dbReference>
<dbReference type="RefSeq" id="WP_071657165.1">
    <property type="nucleotide sequence ID" value="NZ_MLCF01000071.1"/>
</dbReference>